<dbReference type="PROSITE" id="PS00761">
    <property type="entry name" value="SPASE_I_3"/>
    <property type="match status" value="1"/>
</dbReference>
<protein>
    <recommendedName>
        <fullName evidence="4 7">Signal peptidase I</fullName>
        <ecNumber evidence="3 7">3.4.21.89</ecNumber>
    </recommendedName>
</protein>
<keyword evidence="7" id="KW-0645">Protease</keyword>
<evidence type="ECO:0000259" key="8">
    <source>
        <dbReference type="Pfam" id="PF10502"/>
    </source>
</evidence>
<dbReference type="AlphaFoldDB" id="A0A518D3Y4"/>
<gene>
    <name evidence="9" type="primary">lepB</name>
    <name evidence="9" type="ORF">Pla163_33130</name>
</gene>
<evidence type="ECO:0000256" key="6">
    <source>
        <dbReference type="PIRSR" id="PIRSR600223-1"/>
    </source>
</evidence>
<dbReference type="CDD" id="cd06530">
    <property type="entry name" value="S26_SPase_I"/>
    <property type="match status" value="1"/>
</dbReference>
<dbReference type="GO" id="GO:0004252">
    <property type="term" value="F:serine-type endopeptidase activity"/>
    <property type="evidence" value="ECO:0007669"/>
    <property type="project" value="InterPro"/>
</dbReference>
<evidence type="ECO:0000256" key="1">
    <source>
        <dbReference type="ARBA" id="ARBA00000677"/>
    </source>
</evidence>
<feature type="active site" evidence="6">
    <location>
        <position position="43"/>
    </location>
</feature>
<dbReference type="EMBL" id="CP036290">
    <property type="protein sequence ID" value="QDU86164.1"/>
    <property type="molecule type" value="Genomic_DNA"/>
</dbReference>
<name>A0A518D3Y4_9BACT</name>
<feature type="domain" description="Peptidase S26" evidence="8">
    <location>
        <begin position="14"/>
        <end position="113"/>
    </location>
</feature>
<dbReference type="InterPro" id="IPR000223">
    <property type="entry name" value="Pept_S26A_signal_pept_1"/>
</dbReference>
<dbReference type="InterPro" id="IPR019533">
    <property type="entry name" value="Peptidase_S26"/>
</dbReference>
<evidence type="ECO:0000256" key="2">
    <source>
        <dbReference type="ARBA" id="ARBA00009370"/>
    </source>
</evidence>
<keyword evidence="5 7" id="KW-0378">Hydrolase</keyword>
<dbReference type="EC" id="3.4.21.89" evidence="3 7"/>
<reference evidence="9 10" key="1">
    <citation type="submission" date="2019-02" db="EMBL/GenBank/DDBJ databases">
        <title>Deep-cultivation of Planctomycetes and their phenomic and genomic characterization uncovers novel biology.</title>
        <authorList>
            <person name="Wiegand S."/>
            <person name="Jogler M."/>
            <person name="Boedeker C."/>
            <person name="Pinto D."/>
            <person name="Vollmers J."/>
            <person name="Rivas-Marin E."/>
            <person name="Kohn T."/>
            <person name="Peeters S.H."/>
            <person name="Heuer A."/>
            <person name="Rast P."/>
            <person name="Oberbeckmann S."/>
            <person name="Bunk B."/>
            <person name="Jeske O."/>
            <person name="Meyerdierks A."/>
            <person name="Storesund J.E."/>
            <person name="Kallscheuer N."/>
            <person name="Luecker S."/>
            <person name="Lage O.M."/>
            <person name="Pohl T."/>
            <person name="Merkel B.J."/>
            <person name="Hornburger P."/>
            <person name="Mueller R.-W."/>
            <person name="Bruemmer F."/>
            <person name="Labrenz M."/>
            <person name="Spormann A.M."/>
            <person name="Op den Camp H."/>
            <person name="Overmann J."/>
            <person name="Amann R."/>
            <person name="Jetten M.S.M."/>
            <person name="Mascher T."/>
            <person name="Medema M.H."/>
            <person name="Devos D.P."/>
            <person name="Kaster A.-K."/>
            <person name="Ovreas L."/>
            <person name="Rohde M."/>
            <person name="Galperin M.Y."/>
            <person name="Jogler C."/>
        </authorList>
    </citation>
    <scope>NUCLEOTIDE SEQUENCE [LARGE SCALE GENOMIC DNA]</scope>
    <source>
        <strain evidence="9 10">Pla163</strain>
    </source>
</reference>
<comment type="catalytic activity">
    <reaction evidence="1 7">
        <text>Cleavage of hydrophobic, N-terminal signal or leader sequences from secreted and periplasmic proteins.</text>
        <dbReference type="EC" id="3.4.21.89"/>
    </reaction>
</comment>
<evidence type="ECO:0000256" key="7">
    <source>
        <dbReference type="RuleBase" id="RU362042"/>
    </source>
</evidence>
<feature type="active site" evidence="6">
    <location>
        <position position="94"/>
    </location>
</feature>
<dbReference type="GO" id="GO:0006465">
    <property type="term" value="P:signal peptide processing"/>
    <property type="evidence" value="ECO:0007669"/>
    <property type="project" value="InterPro"/>
</dbReference>
<dbReference type="Pfam" id="PF10502">
    <property type="entry name" value="Peptidase_S26"/>
    <property type="match status" value="1"/>
</dbReference>
<dbReference type="PANTHER" id="PTHR43390">
    <property type="entry name" value="SIGNAL PEPTIDASE I"/>
    <property type="match status" value="1"/>
</dbReference>
<evidence type="ECO:0000313" key="9">
    <source>
        <dbReference type="EMBL" id="QDU86164.1"/>
    </source>
</evidence>
<evidence type="ECO:0000256" key="5">
    <source>
        <dbReference type="ARBA" id="ARBA00022801"/>
    </source>
</evidence>
<evidence type="ECO:0000313" key="10">
    <source>
        <dbReference type="Proteomes" id="UP000319342"/>
    </source>
</evidence>
<dbReference type="InterPro" id="IPR019758">
    <property type="entry name" value="Pept_S26A_signal_pept_1_CS"/>
</dbReference>
<dbReference type="GO" id="GO:0016020">
    <property type="term" value="C:membrane"/>
    <property type="evidence" value="ECO:0007669"/>
    <property type="project" value="UniProtKB-SubCell"/>
</dbReference>
<dbReference type="InterPro" id="IPR036286">
    <property type="entry name" value="LexA/Signal_pep-like_sf"/>
</dbReference>
<accession>A0A518D3Y4</accession>
<evidence type="ECO:0000256" key="4">
    <source>
        <dbReference type="ARBA" id="ARBA00019232"/>
    </source>
</evidence>
<keyword evidence="10" id="KW-1185">Reference proteome</keyword>
<dbReference type="GO" id="GO:0009003">
    <property type="term" value="F:signal peptidase activity"/>
    <property type="evidence" value="ECO:0007669"/>
    <property type="project" value="UniProtKB-EC"/>
</dbReference>
<dbReference type="Proteomes" id="UP000319342">
    <property type="component" value="Chromosome"/>
</dbReference>
<organism evidence="9 10">
    <name type="scientific">Rohdeia mirabilis</name>
    <dbReference type="NCBI Taxonomy" id="2528008"/>
    <lineage>
        <taxon>Bacteria</taxon>
        <taxon>Pseudomonadati</taxon>
        <taxon>Planctomycetota</taxon>
        <taxon>Planctomycetia</taxon>
        <taxon>Planctomycetia incertae sedis</taxon>
        <taxon>Rohdeia</taxon>
    </lineage>
</organism>
<dbReference type="NCBIfam" id="TIGR02227">
    <property type="entry name" value="sigpep_I_bact"/>
    <property type="match status" value="1"/>
</dbReference>
<dbReference type="SUPFAM" id="SSF51306">
    <property type="entry name" value="LexA/Signal peptidase"/>
    <property type="match status" value="2"/>
</dbReference>
<dbReference type="Gene3D" id="2.10.109.10">
    <property type="entry name" value="Umud Fragment, subunit A"/>
    <property type="match status" value="2"/>
</dbReference>
<comment type="similarity">
    <text evidence="2 7">Belongs to the peptidase S26 family.</text>
</comment>
<dbReference type="RefSeq" id="WP_419186038.1">
    <property type="nucleotide sequence ID" value="NZ_CP036290.1"/>
</dbReference>
<evidence type="ECO:0000256" key="3">
    <source>
        <dbReference type="ARBA" id="ARBA00013208"/>
    </source>
</evidence>
<dbReference type="PRINTS" id="PR00727">
    <property type="entry name" value="LEADERPTASE"/>
</dbReference>
<proteinExistence type="inferred from homology"/>
<sequence length="485" mass="54413">MSDPLAARKTHWRDNLEAIAAAIVLALLLKAFALEAYKIPTGSMQPTLMGLNTPEFSISDRIVVDKFTYAVRDPERFEVAVFRFPLDRSKNYVKRIVGMPNEQLRVQNGDLWVRPGDGDPWTVLRRPGDVQETHWKSLDDPWVAEAGPLTNDGSTLVASNSGVFRFGRRDESITDRYFDGYLEAVRERVPTRDADGPRNTNLRQRHKVGDLKVAGDMVAEANTFEIEVELREGPRTYRFRVPGPAAPADARPSIEVETESGRGLPGDAQLVAPAPERAREPWRLTAGTPTRFAVENLDDRLRLVLGDALDLTLDVPAVASQNSAIRVRFSGPGRLAAPRVWRDVYYTARGTYEWTIPDASYVMLGDNTQDSSDSREWTLERFALVDTVEGRSGVLRGNKRQGENPIELETRDELFFVDEWGQRHWLAEDVGRAAADPVREGFVEVTGLGEEPAPFVSRDMITGRAIAVFWPIRPLAGIVRLEWIH</sequence>
<comment type="subcellular location">
    <subcellularLocation>
        <location evidence="7">Membrane</location>
        <topology evidence="7">Single-pass type II membrane protein</topology>
    </subcellularLocation>
</comment>
<dbReference type="PANTHER" id="PTHR43390:SF1">
    <property type="entry name" value="CHLOROPLAST PROCESSING PEPTIDASE"/>
    <property type="match status" value="1"/>
</dbReference>